<reference evidence="1" key="1">
    <citation type="submission" date="2018-06" db="EMBL/GenBank/DDBJ databases">
        <authorList>
            <person name="Zhirakovskaya E."/>
        </authorList>
    </citation>
    <scope>NUCLEOTIDE SEQUENCE</scope>
</reference>
<dbReference type="EMBL" id="UOEV01000013">
    <property type="protein sequence ID" value="VAW31993.1"/>
    <property type="molecule type" value="Genomic_DNA"/>
</dbReference>
<dbReference type="InterPro" id="IPR015946">
    <property type="entry name" value="KH_dom-like_a/b"/>
</dbReference>
<protein>
    <recommendedName>
        <fullName evidence="2">Ribosome-binding factor A</fullName>
    </recommendedName>
</protein>
<dbReference type="InterPro" id="IPR023799">
    <property type="entry name" value="RbfA_dom_sf"/>
</dbReference>
<dbReference type="Pfam" id="PF02033">
    <property type="entry name" value="RBFA"/>
    <property type="match status" value="1"/>
</dbReference>
<dbReference type="Gene3D" id="3.30.300.20">
    <property type="match status" value="1"/>
</dbReference>
<dbReference type="AlphaFoldDB" id="A0A3B0UV14"/>
<dbReference type="InterPro" id="IPR000238">
    <property type="entry name" value="RbfA"/>
</dbReference>
<dbReference type="SUPFAM" id="SSF89919">
    <property type="entry name" value="Ribosome-binding factor A, RbfA"/>
    <property type="match status" value="1"/>
</dbReference>
<dbReference type="GO" id="GO:0006364">
    <property type="term" value="P:rRNA processing"/>
    <property type="evidence" value="ECO:0007669"/>
    <property type="project" value="InterPro"/>
</dbReference>
<evidence type="ECO:0000313" key="1">
    <source>
        <dbReference type="EMBL" id="VAW31993.1"/>
    </source>
</evidence>
<organism evidence="1">
    <name type="scientific">hydrothermal vent metagenome</name>
    <dbReference type="NCBI Taxonomy" id="652676"/>
    <lineage>
        <taxon>unclassified sequences</taxon>
        <taxon>metagenomes</taxon>
        <taxon>ecological metagenomes</taxon>
    </lineage>
</organism>
<evidence type="ECO:0008006" key="2">
    <source>
        <dbReference type="Google" id="ProtNLM"/>
    </source>
</evidence>
<proteinExistence type="predicted"/>
<name>A0A3B0UV14_9ZZZZ</name>
<sequence length="115" mass="13405">MNAQKDKTEESLLIRLVGSYIAREANRNTLITPTRAELSRARTHATVFVSVFPDDSADQALEFLNRHRKDFFEYLKKNSRFSPIPGVRFEFDYGEKNRQNLDSISLEIHKAEEEK</sequence>
<accession>A0A3B0UV14</accession>
<gene>
    <name evidence="1" type="ORF">MNBD_CPR01-80</name>
</gene>